<protein>
    <recommendedName>
        <fullName evidence="4">Beta-lactamase-related domain-containing protein</fullName>
    </recommendedName>
</protein>
<evidence type="ECO:0000259" key="4">
    <source>
        <dbReference type="Pfam" id="PF00144"/>
    </source>
</evidence>
<feature type="domain" description="Beta-lactamase-related" evidence="4">
    <location>
        <begin position="19"/>
        <end position="389"/>
    </location>
</feature>
<evidence type="ECO:0000256" key="1">
    <source>
        <dbReference type="ARBA" id="ARBA00009009"/>
    </source>
</evidence>
<gene>
    <name evidence="5" type="ORF">E4U09_001113</name>
</gene>
<dbReference type="GO" id="GO:0016787">
    <property type="term" value="F:hydrolase activity"/>
    <property type="evidence" value="ECO:0007669"/>
    <property type="project" value="UniProtKB-KW"/>
</dbReference>
<dbReference type="InterPro" id="IPR001466">
    <property type="entry name" value="Beta-lactam-related"/>
</dbReference>
<comment type="similarity">
    <text evidence="1">Belongs to the class-A beta-lactamase family.</text>
</comment>
<dbReference type="EMBL" id="SRRH01000138">
    <property type="protein sequence ID" value="KAG6298074.1"/>
    <property type="molecule type" value="Genomic_DNA"/>
</dbReference>
<comment type="caution">
    <text evidence="5">The sequence shown here is derived from an EMBL/GenBank/DDBJ whole genome shotgun (WGS) entry which is preliminary data.</text>
</comment>
<keyword evidence="2" id="KW-0378">Hydrolase</keyword>
<dbReference type="InterPro" id="IPR012338">
    <property type="entry name" value="Beta-lactam/transpept-like"/>
</dbReference>
<reference evidence="5 6" key="1">
    <citation type="journal article" date="2020" name="bioRxiv">
        <title>Whole genome comparisons of ergot fungi reveals the divergence and evolution of species within the genus Claviceps are the result of varying mechanisms driving genome evolution and host range expansion.</title>
        <authorList>
            <person name="Wyka S.A."/>
            <person name="Mondo S.J."/>
            <person name="Liu M."/>
            <person name="Dettman J."/>
            <person name="Nalam V."/>
            <person name="Broders K.D."/>
        </authorList>
    </citation>
    <scope>NUCLEOTIDE SEQUENCE [LARGE SCALE GENOMIC DNA]</scope>
    <source>
        <strain evidence="5 6">Clav52</strain>
    </source>
</reference>
<dbReference type="InterPro" id="IPR050789">
    <property type="entry name" value="Diverse_Enzym_Activities"/>
</dbReference>
<dbReference type="Proteomes" id="UP000707071">
    <property type="component" value="Unassembled WGS sequence"/>
</dbReference>
<feature type="compositionally biased region" description="Polar residues" evidence="3">
    <location>
        <begin position="235"/>
        <end position="245"/>
    </location>
</feature>
<accession>A0A9P7QHQ3</accession>
<evidence type="ECO:0000256" key="3">
    <source>
        <dbReference type="SAM" id="MobiDB-lite"/>
    </source>
</evidence>
<feature type="region of interest" description="Disordered" evidence="3">
    <location>
        <begin position="225"/>
        <end position="254"/>
    </location>
</feature>
<dbReference type="AlphaFoldDB" id="A0A9P7QHQ3"/>
<dbReference type="SUPFAM" id="SSF56601">
    <property type="entry name" value="beta-lactamase/transpeptidase-like"/>
    <property type="match status" value="1"/>
</dbReference>
<dbReference type="PANTHER" id="PTHR43283:SF17">
    <property type="entry name" value="(LOVD), PUTATIVE (AFU_ORTHOLOGUE AFUA_5G00920)-RELATED"/>
    <property type="match status" value="1"/>
</dbReference>
<dbReference type="Gene3D" id="3.40.710.10">
    <property type="entry name" value="DD-peptidase/beta-lactamase superfamily"/>
    <property type="match status" value="1"/>
</dbReference>
<organism evidence="5 6">
    <name type="scientific">Claviceps aff. purpurea</name>
    <dbReference type="NCBI Taxonomy" id="1967640"/>
    <lineage>
        <taxon>Eukaryota</taxon>
        <taxon>Fungi</taxon>
        <taxon>Dikarya</taxon>
        <taxon>Ascomycota</taxon>
        <taxon>Pezizomycotina</taxon>
        <taxon>Sordariomycetes</taxon>
        <taxon>Hypocreomycetidae</taxon>
        <taxon>Hypocreales</taxon>
        <taxon>Clavicipitaceae</taxon>
        <taxon>Claviceps</taxon>
    </lineage>
</organism>
<name>A0A9P7QHQ3_9HYPO</name>
<dbReference type="PANTHER" id="PTHR43283">
    <property type="entry name" value="BETA-LACTAMASE-RELATED"/>
    <property type="match status" value="1"/>
</dbReference>
<evidence type="ECO:0000313" key="5">
    <source>
        <dbReference type="EMBL" id="KAG6298074.1"/>
    </source>
</evidence>
<dbReference type="Pfam" id="PF00144">
    <property type="entry name" value="Beta-lactamase"/>
    <property type="match status" value="1"/>
</dbReference>
<keyword evidence="6" id="KW-1185">Reference proteome</keyword>
<evidence type="ECO:0000256" key="2">
    <source>
        <dbReference type="ARBA" id="ARBA00022801"/>
    </source>
</evidence>
<sequence>MSRLDDILRWYTLDGEETAGKITGAAFVVTDKDGTIYTGSAGRLDLDPKSAPWTDKTLTWAASLTKLVTTVAVMQLVEQRRLSLDQDVRPLVPELQDARILRRFDEHDKPIYEANNQPITLRQLLTHTSGANYEFSDSVLTKWARTMPDRDLSRIQWSRQEITNPLRFGPGEAWSYGAGLDWAGLLLETVTSTSLGQYMQVNIFDRLGMTDTGFWPDHIPHAAARTAADTKRRTNLTLGPASSPTPEKHDLESGGAGLFTTAADFACLLREFLRVTQLNTQHGSSVLSAQTAREMLTPQLDEAQVRSLQRKIYNPSAHSTFAPEFEVGQPLNYGLGGMLNTQDVPGKRRAGSIAWSGILNSRWWLDSKTGIAAVLIVNVQSNGDPVAAKLYDELERAVYTHVVGGRVRSYM</sequence>
<evidence type="ECO:0000313" key="6">
    <source>
        <dbReference type="Proteomes" id="UP000707071"/>
    </source>
</evidence>
<proteinExistence type="inferred from homology"/>